<reference evidence="1 2" key="1">
    <citation type="journal article" date="2016" name="Nat. Commun.">
        <title>Extremotolerant tardigrade genome and improved radiotolerance of human cultured cells by tardigrade-unique protein.</title>
        <authorList>
            <person name="Hashimoto T."/>
            <person name="Horikawa D.D."/>
            <person name="Saito Y."/>
            <person name="Kuwahara H."/>
            <person name="Kozuka-Hata H."/>
            <person name="Shin-I T."/>
            <person name="Minakuchi Y."/>
            <person name="Ohishi K."/>
            <person name="Motoyama A."/>
            <person name="Aizu T."/>
            <person name="Enomoto A."/>
            <person name="Kondo K."/>
            <person name="Tanaka S."/>
            <person name="Hara Y."/>
            <person name="Koshikawa S."/>
            <person name="Sagara H."/>
            <person name="Miura T."/>
            <person name="Yokobori S."/>
            <person name="Miyagawa K."/>
            <person name="Suzuki Y."/>
            <person name="Kubo T."/>
            <person name="Oyama M."/>
            <person name="Kohara Y."/>
            <person name="Fujiyama A."/>
            <person name="Arakawa K."/>
            <person name="Katayama T."/>
            <person name="Toyoda A."/>
            <person name="Kunieda T."/>
        </authorList>
    </citation>
    <scope>NUCLEOTIDE SEQUENCE [LARGE SCALE GENOMIC DNA]</scope>
    <source>
        <strain evidence="1 2">YOKOZUNA-1</strain>
    </source>
</reference>
<gene>
    <name evidence="1" type="primary">RvY_02568-1</name>
    <name evidence="1" type="synonym">RvY_02568.1</name>
    <name evidence="1" type="ORF">RvY_02568</name>
</gene>
<evidence type="ECO:0000313" key="1">
    <source>
        <dbReference type="EMBL" id="GAU90099.1"/>
    </source>
</evidence>
<organism evidence="1 2">
    <name type="scientific">Ramazzottius varieornatus</name>
    <name type="common">Water bear</name>
    <name type="synonym">Tardigrade</name>
    <dbReference type="NCBI Taxonomy" id="947166"/>
    <lineage>
        <taxon>Eukaryota</taxon>
        <taxon>Metazoa</taxon>
        <taxon>Ecdysozoa</taxon>
        <taxon>Tardigrada</taxon>
        <taxon>Eutardigrada</taxon>
        <taxon>Parachela</taxon>
        <taxon>Hypsibioidea</taxon>
        <taxon>Ramazzottiidae</taxon>
        <taxon>Ramazzottius</taxon>
    </lineage>
</organism>
<sequence length="116" mass="13209">MAPQEQLSYTSGRNGCYSPTVCGLRELSDGLLLEVIQHGSFHSNCRMRRVSVRFNETVRLSLKDIAFAMKDICLVSGEMYEQYLKSFDRPGGDQINSLLVYGIPYGQSRQWVFPLH</sequence>
<protein>
    <submittedName>
        <fullName evidence="1">Uncharacterized protein</fullName>
    </submittedName>
</protein>
<proteinExistence type="predicted"/>
<dbReference type="AlphaFoldDB" id="A0A1D1UK70"/>
<keyword evidence="2" id="KW-1185">Reference proteome</keyword>
<comment type="caution">
    <text evidence="1">The sequence shown here is derived from an EMBL/GenBank/DDBJ whole genome shotgun (WGS) entry which is preliminary data.</text>
</comment>
<dbReference type="EMBL" id="BDGG01000001">
    <property type="protein sequence ID" value="GAU90099.1"/>
    <property type="molecule type" value="Genomic_DNA"/>
</dbReference>
<accession>A0A1D1UK70</accession>
<dbReference type="Proteomes" id="UP000186922">
    <property type="component" value="Unassembled WGS sequence"/>
</dbReference>
<evidence type="ECO:0000313" key="2">
    <source>
        <dbReference type="Proteomes" id="UP000186922"/>
    </source>
</evidence>
<name>A0A1D1UK70_RAMVA</name>